<proteinExistence type="predicted"/>
<dbReference type="PANTHER" id="PTHR47186:SF30">
    <property type="entry name" value="EF-HAND DOMAIN-CONTAINING PROTEIN"/>
    <property type="match status" value="1"/>
</dbReference>
<dbReference type="EMBL" id="JAIWQS010000003">
    <property type="protein sequence ID" value="KAJ8769141.1"/>
    <property type="molecule type" value="Genomic_DNA"/>
</dbReference>
<dbReference type="InterPro" id="IPR056789">
    <property type="entry name" value="LRR_R13L1-DRL21"/>
</dbReference>
<protein>
    <recommendedName>
        <fullName evidence="1">R13L1/DRL21-like LRR repeat region domain-containing protein</fullName>
    </recommendedName>
</protein>
<comment type="caution">
    <text evidence="2">The sequence shown here is derived from an EMBL/GenBank/DDBJ whole genome shotgun (WGS) entry which is preliminary data.</text>
</comment>
<evidence type="ECO:0000313" key="3">
    <source>
        <dbReference type="Proteomes" id="UP001159364"/>
    </source>
</evidence>
<dbReference type="AlphaFoldDB" id="A0AAV8TRQ4"/>
<dbReference type="Pfam" id="PF25019">
    <property type="entry name" value="LRR_R13L1-DRL21"/>
    <property type="match status" value="1"/>
</dbReference>
<gene>
    <name evidence="2" type="ORF">K2173_000916</name>
</gene>
<organism evidence="2 3">
    <name type="scientific">Erythroxylum novogranatense</name>
    <dbReference type="NCBI Taxonomy" id="1862640"/>
    <lineage>
        <taxon>Eukaryota</taxon>
        <taxon>Viridiplantae</taxon>
        <taxon>Streptophyta</taxon>
        <taxon>Embryophyta</taxon>
        <taxon>Tracheophyta</taxon>
        <taxon>Spermatophyta</taxon>
        <taxon>Magnoliopsida</taxon>
        <taxon>eudicotyledons</taxon>
        <taxon>Gunneridae</taxon>
        <taxon>Pentapetalae</taxon>
        <taxon>rosids</taxon>
        <taxon>fabids</taxon>
        <taxon>Malpighiales</taxon>
        <taxon>Erythroxylaceae</taxon>
        <taxon>Erythroxylum</taxon>
    </lineage>
</organism>
<sequence>MPSLQVLTIYDCPKLKTFPYRLMSLNLLKVLRIVKCPEFEKLPPLGKLPCLEELHLRGMEVKRVGVEFMGIEKEKDASTSFLSFPNLKKLSFYGFTKWEEWDDIDEWLMERINNKTITIMPSLQKLFIHYCPKLKTFPYRLMSLNLLKVLTIRHCPKYEELPPLGKLSCLEGLYLERMSVKRVGVEFMGIEKEKDASTSFLSFPKLKILTFHCFRKWEEWDDIDKWLIERINNKTITIMPSLQELYIKDCPRLKALPYHLLSPPITTGIQRLSIMGRNVLEQEVVKDKLSHISHLAI</sequence>
<dbReference type="PANTHER" id="PTHR47186">
    <property type="entry name" value="LEUCINE-RICH REPEAT-CONTAINING PROTEIN 57"/>
    <property type="match status" value="1"/>
</dbReference>
<dbReference type="Proteomes" id="UP001159364">
    <property type="component" value="Linkage Group LG03"/>
</dbReference>
<keyword evidence="3" id="KW-1185">Reference proteome</keyword>
<evidence type="ECO:0000313" key="2">
    <source>
        <dbReference type="EMBL" id="KAJ8769141.1"/>
    </source>
</evidence>
<dbReference type="InterPro" id="IPR032675">
    <property type="entry name" value="LRR_dom_sf"/>
</dbReference>
<evidence type="ECO:0000259" key="1">
    <source>
        <dbReference type="Pfam" id="PF25019"/>
    </source>
</evidence>
<reference evidence="2 3" key="1">
    <citation type="submission" date="2021-09" db="EMBL/GenBank/DDBJ databases">
        <title>Genomic insights and catalytic innovation underlie evolution of tropane alkaloids biosynthesis.</title>
        <authorList>
            <person name="Wang Y.-J."/>
            <person name="Tian T."/>
            <person name="Huang J.-P."/>
            <person name="Huang S.-X."/>
        </authorList>
    </citation>
    <scope>NUCLEOTIDE SEQUENCE [LARGE SCALE GENOMIC DNA]</scope>
    <source>
        <strain evidence="2">KIB-2018</strain>
        <tissue evidence="2">Leaf</tissue>
    </source>
</reference>
<accession>A0AAV8TRQ4</accession>
<dbReference type="SUPFAM" id="SSF52058">
    <property type="entry name" value="L domain-like"/>
    <property type="match status" value="1"/>
</dbReference>
<feature type="domain" description="R13L1/DRL21-like LRR repeat region" evidence="1">
    <location>
        <begin position="3"/>
        <end position="59"/>
    </location>
</feature>
<name>A0AAV8TRQ4_9ROSI</name>
<dbReference type="Gene3D" id="3.80.10.10">
    <property type="entry name" value="Ribonuclease Inhibitor"/>
    <property type="match status" value="1"/>
</dbReference>